<keyword evidence="3" id="KW-1185">Reference proteome</keyword>
<feature type="region of interest" description="Disordered" evidence="1">
    <location>
        <begin position="109"/>
        <end position="142"/>
    </location>
</feature>
<gene>
    <name evidence="2" type="ORF">M409DRAFT_30841</name>
</gene>
<accession>A0A6A6BXB4</accession>
<dbReference type="AlphaFoldDB" id="A0A6A6BXB4"/>
<evidence type="ECO:0000256" key="1">
    <source>
        <dbReference type="SAM" id="MobiDB-lite"/>
    </source>
</evidence>
<organism evidence="2 3">
    <name type="scientific">Zasmidium cellare ATCC 36951</name>
    <dbReference type="NCBI Taxonomy" id="1080233"/>
    <lineage>
        <taxon>Eukaryota</taxon>
        <taxon>Fungi</taxon>
        <taxon>Dikarya</taxon>
        <taxon>Ascomycota</taxon>
        <taxon>Pezizomycotina</taxon>
        <taxon>Dothideomycetes</taxon>
        <taxon>Dothideomycetidae</taxon>
        <taxon>Mycosphaerellales</taxon>
        <taxon>Mycosphaerellaceae</taxon>
        <taxon>Zasmidium</taxon>
    </lineage>
</organism>
<dbReference type="RefSeq" id="XP_033659567.1">
    <property type="nucleotide sequence ID" value="XM_033810094.1"/>
</dbReference>
<dbReference type="Proteomes" id="UP000799537">
    <property type="component" value="Unassembled WGS sequence"/>
</dbReference>
<feature type="region of interest" description="Disordered" evidence="1">
    <location>
        <begin position="71"/>
        <end position="96"/>
    </location>
</feature>
<dbReference type="EMBL" id="ML993652">
    <property type="protein sequence ID" value="KAF2158678.1"/>
    <property type="molecule type" value="Genomic_DNA"/>
</dbReference>
<name>A0A6A6BXB4_ZASCE</name>
<evidence type="ECO:0000313" key="2">
    <source>
        <dbReference type="EMBL" id="KAF2158678.1"/>
    </source>
</evidence>
<sequence>MDRNVKSLKELIALHGEIYGHDVLPVLTFMEQSPSPATGPPIVNAPSVTQAPPVPVATATASNAVVVTASVPPDTNSESAVSEDTESDFAVPDDISSVGSRSDSFYFGHETSDAASDTSSSPTIIGDSASVHSPTDESSETEAHQRAMRHIEMAKRVGNRVRLYKHLESLVTSWIERQASEVMQPEELERSRSVRGLYRRINRIFDPRLRPIRIPQIIIQIWADVLQLRFDVAEEYIREQMLHPSPELEAANGRHDYFRETSLWGLGKLNQY</sequence>
<reference evidence="2" key="1">
    <citation type="journal article" date="2020" name="Stud. Mycol.">
        <title>101 Dothideomycetes genomes: a test case for predicting lifestyles and emergence of pathogens.</title>
        <authorList>
            <person name="Haridas S."/>
            <person name="Albert R."/>
            <person name="Binder M."/>
            <person name="Bloem J."/>
            <person name="Labutti K."/>
            <person name="Salamov A."/>
            <person name="Andreopoulos B."/>
            <person name="Baker S."/>
            <person name="Barry K."/>
            <person name="Bills G."/>
            <person name="Bluhm B."/>
            <person name="Cannon C."/>
            <person name="Castanera R."/>
            <person name="Culley D."/>
            <person name="Daum C."/>
            <person name="Ezra D."/>
            <person name="Gonzalez J."/>
            <person name="Henrissat B."/>
            <person name="Kuo A."/>
            <person name="Liang C."/>
            <person name="Lipzen A."/>
            <person name="Lutzoni F."/>
            <person name="Magnuson J."/>
            <person name="Mondo S."/>
            <person name="Nolan M."/>
            <person name="Ohm R."/>
            <person name="Pangilinan J."/>
            <person name="Park H.-J."/>
            <person name="Ramirez L."/>
            <person name="Alfaro M."/>
            <person name="Sun H."/>
            <person name="Tritt A."/>
            <person name="Yoshinaga Y."/>
            <person name="Zwiers L.-H."/>
            <person name="Turgeon B."/>
            <person name="Goodwin S."/>
            <person name="Spatafora J."/>
            <person name="Crous P."/>
            <person name="Grigoriev I."/>
        </authorList>
    </citation>
    <scope>NUCLEOTIDE SEQUENCE</scope>
    <source>
        <strain evidence="2">ATCC 36951</strain>
    </source>
</reference>
<evidence type="ECO:0000313" key="3">
    <source>
        <dbReference type="Proteomes" id="UP000799537"/>
    </source>
</evidence>
<proteinExistence type="predicted"/>
<protein>
    <submittedName>
        <fullName evidence="2">Uncharacterized protein</fullName>
    </submittedName>
</protein>
<dbReference type="GeneID" id="54563366"/>